<dbReference type="AlphaFoldDB" id="A0ABD1DXX5"/>
<comment type="caution">
    <text evidence="3">The sequence shown here is derived from an EMBL/GenBank/DDBJ whole genome shotgun (WGS) entry which is preliminary data.</text>
</comment>
<dbReference type="InterPro" id="IPR018785">
    <property type="entry name" value="CDPF1_dom"/>
</dbReference>
<dbReference type="Gene3D" id="3.30.1360.120">
    <property type="entry name" value="Probable tRNA modification gtpase trme, domain 1"/>
    <property type="match status" value="1"/>
</dbReference>
<dbReference type="PRINTS" id="PR01995">
    <property type="entry name" value="UPF0595"/>
</dbReference>
<name>A0ABD1DXX5_CULPP</name>
<dbReference type="PANTHER" id="PTHR22602:SF0">
    <property type="entry name" value="TRANSFERASE CAF17, MITOCHONDRIAL-RELATED"/>
    <property type="match status" value="1"/>
</dbReference>
<sequence>MFLRARLWNNLSRAGFIRSYSKINLERLENRSLLRVQGSDATTFLQGLITNDMNHFQHGASSIYSMLLNTAGRVLFDTMIYRMSPEQSDHFLVECDAGLVDALRKHLTMFRIRKKVEIAPAECSVWAVFSQEKGSLPEQASCEGVSIYKDARLAELGYRIITDKTVSLDASSPKRCNLNMSAEDKTSQSNTIITFACELCKWTESCSYFGKQAPFVRNLKFEEDCYVMRDPFCPPPSVKQSSSVEYFIVIGANCRICSRVVCKNLECSFFYANTFCRQCSL</sequence>
<protein>
    <submittedName>
        <fullName evidence="3">Uncharacterized protein</fullName>
    </submittedName>
</protein>
<dbReference type="Pfam" id="PF01571">
    <property type="entry name" value="GCV_T"/>
    <property type="match status" value="1"/>
</dbReference>
<dbReference type="Pfam" id="PF10170">
    <property type="entry name" value="C6_DPF"/>
    <property type="match status" value="1"/>
</dbReference>
<dbReference type="InterPro" id="IPR045179">
    <property type="entry name" value="YgfZ/GcvT"/>
</dbReference>
<dbReference type="PANTHER" id="PTHR22602">
    <property type="entry name" value="TRANSFERASE CAF17, MITOCHONDRIAL-RELATED"/>
    <property type="match status" value="1"/>
</dbReference>
<evidence type="ECO:0000259" key="1">
    <source>
        <dbReference type="Pfam" id="PF01571"/>
    </source>
</evidence>
<dbReference type="SUPFAM" id="SSF103025">
    <property type="entry name" value="Folate-binding domain"/>
    <property type="match status" value="1"/>
</dbReference>
<proteinExistence type="predicted"/>
<dbReference type="Proteomes" id="UP001562425">
    <property type="component" value="Unassembled WGS sequence"/>
</dbReference>
<feature type="domain" description="Cysteine-rich DPF motif" evidence="2">
    <location>
        <begin position="195"/>
        <end position="280"/>
    </location>
</feature>
<dbReference type="EMBL" id="JBEHCU010000216">
    <property type="protein sequence ID" value="KAL1404605.1"/>
    <property type="molecule type" value="Genomic_DNA"/>
</dbReference>
<feature type="domain" description="GCVT N-terminal" evidence="1">
    <location>
        <begin position="34"/>
        <end position="107"/>
    </location>
</feature>
<dbReference type="InterPro" id="IPR006222">
    <property type="entry name" value="GCVT_N"/>
</dbReference>
<evidence type="ECO:0000313" key="3">
    <source>
        <dbReference type="EMBL" id="KAL1404605.1"/>
    </source>
</evidence>
<evidence type="ECO:0000313" key="4">
    <source>
        <dbReference type="Proteomes" id="UP001562425"/>
    </source>
</evidence>
<gene>
    <name evidence="3" type="ORF">pipiens_000834</name>
</gene>
<accession>A0ABD1DXX5</accession>
<reference evidence="3 4" key="1">
    <citation type="submission" date="2024-05" db="EMBL/GenBank/DDBJ databases">
        <title>Culex pipiens pipiens assembly and annotation.</title>
        <authorList>
            <person name="Alout H."/>
            <person name="Durand T."/>
        </authorList>
    </citation>
    <scope>NUCLEOTIDE SEQUENCE [LARGE SCALE GENOMIC DNA]</scope>
    <source>
        <strain evidence="3">HA-2024</strain>
        <tissue evidence="3">Whole body</tissue>
    </source>
</reference>
<dbReference type="InterPro" id="IPR027266">
    <property type="entry name" value="TrmE/GcvT-like"/>
</dbReference>
<organism evidence="3 4">
    <name type="scientific">Culex pipiens pipiens</name>
    <name type="common">Northern house mosquito</name>
    <dbReference type="NCBI Taxonomy" id="38569"/>
    <lineage>
        <taxon>Eukaryota</taxon>
        <taxon>Metazoa</taxon>
        <taxon>Ecdysozoa</taxon>
        <taxon>Arthropoda</taxon>
        <taxon>Hexapoda</taxon>
        <taxon>Insecta</taxon>
        <taxon>Pterygota</taxon>
        <taxon>Neoptera</taxon>
        <taxon>Endopterygota</taxon>
        <taxon>Diptera</taxon>
        <taxon>Nematocera</taxon>
        <taxon>Culicoidea</taxon>
        <taxon>Culicidae</taxon>
        <taxon>Culicinae</taxon>
        <taxon>Culicini</taxon>
        <taxon>Culex</taxon>
        <taxon>Culex</taxon>
    </lineage>
</organism>
<evidence type="ECO:0000259" key="2">
    <source>
        <dbReference type="Pfam" id="PF10170"/>
    </source>
</evidence>
<keyword evidence="4" id="KW-1185">Reference proteome</keyword>
<feature type="non-terminal residue" evidence="3">
    <location>
        <position position="281"/>
    </location>
</feature>